<proteinExistence type="predicted"/>
<keyword evidence="4" id="KW-1185">Reference proteome</keyword>
<feature type="region of interest" description="Disordered" evidence="1">
    <location>
        <begin position="24"/>
        <end position="69"/>
    </location>
</feature>
<keyword evidence="2" id="KW-0732">Signal</keyword>
<protein>
    <recommendedName>
        <fullName evidence="5">DUF3160 domain-containing protein</fullName>
    </recommendedName>
</protein>
<comment type="caution">
    <text evidence="3">The sequence shown here is derived from an EMBL/GenBank/DDBJ whole genome shotgun (WGS) entry which is preliminary data.</text>
</comment>
<dbReference type="Proteomes" id="UP000282926">
    <property type="component" value="Unassembled WGS sequence"/>
</dbReference>
<feature type="compositionally biased region" description="Basic and acidic residues" evidence="1">
    <location>
        <begin position="42"/>
        <end position="52"/>
    </location>
</feature>
<dbReference type="EMBL" id="SADD01000019">
    <property type="protein sequence ID" value="RVU41080.1"/>
    <property type="molecule type" value="Genomic_DNA"/>
</dbReference>
<evidence type="ECO:0000313" key="3">
    <source>
        <dbReference type="EMBL" id="RVU41080.1"/>
    </source>
</evidence>
<evidence type="ECO:0000256" key="2">
    <source>
        <dbReference type="SAM" id="SignalP"/>
    </source>
</evidence>
<reference evidence="3 4" key="1">
    <citation type="submission" date="2019-01" db="EMBL/GenBank/DDBJ databases">
        <title>Lujinxingia litoralis gen. nov., sp. nov. and Lujinxingia sediminis gen. nov., sp. nov., new members in the order Bradymonadales, isolated from coastal sediment.</title>
        <authorList>
            <person name="Li C.-M."/>
        </authorList>
    </citation>
    <scope>NUCLEOTIDE SEQUENCE [LARGE SCALE GENOMIC DNA]</scope>
    <source>
        <strain evidence="3 4">SEH01</strain>
    </source>
</reference>
<evidence type="ECO:0000256" key="1">
    <source>
        <dbReference type="SAM" id="MobiDB-lite"/>
    </source>
</evidence>
<accession>A0ABY0CN41</accession>
<dbReference type="RefSeq" id="WP_127781375.1">
    <property type="nucleotide sequence ID" value="NZ_SADD01000019.1"/>
</dbReference>
<name>A0ABY0CN41_9DELT</name>
<sequence>MPSISPWRITSSLLAMLFIASCSGSKPAEAPDPAEPESEVAEPSRAERRPDPGPRFPHQSGRRKSETREPYVVAATEVFDDGEHLYLSAPLPERFGALDPVTRAWLKQWGDMSETRCEVDDLHVSGARHGRAVLACEPARLIVRLVGAQVPAETIRVDLFSRAFGETLSEIVDVRQPVVIQPPESLAASPQLVQIFQQNLRRYFKNHTFFPGGEPTFFNAAQHRLDALAQQSSGEGDTLPGPPRADRQHLLREAMSTYTGLRSVEETLQIERALFTRAAPESARTIDLASIEGVGLAEHPWEAMIAELDREPSIEPLAAFVPEGMAYVHAHDLRSLVRLAGELDTWIAPLAQALESNAGSHHLMQRYETMLGIERSGLSEHLGHLATRGVALATSDPFLREGGDVSLLFHVRERDLLIQALDRYEAALRKKHPTLSARMIASGDASVRLLSTPDGAVRQHRVELGEVMVLSTSMPALQRFMELYEGQASPLSRRGDFRYMRARYPFDHEAEDAFVFIGDNFVHHTVSPRVRILLARRMHARADLAMVNNAALLFGWLEGRPPANADELVHSGLLRAAELTHADGQPISYTPERGASSAWGSLASMTPLIELTIERVTPEEQQAYEDFRRGYLTNWQTLIDPIAARLRFDTDAQRIELDARMLPLVNTSAYERLAEQVGRRAVSAPSLDGALQWTLAVGDDASLRRDLNRVARQISGNNKLGLDWLGDWVMAGVYDRSGIWDLAEVRRLIESANRRHLDTASNEELMTLLPTLPLYVGAHVANPAVLAATLSALRSFVESTAPGLVRWEQAAPYRETPITTIRAAEGAGQIGLNDVALHYTVAGGVFIMSFNMPTLEALIDAALNEDFSRAAPTSPEERLMQTMITYDPAPGTSWLERTLLGILETRAIASYGAAQRSWIALSRGLGDALPREPDARRDLALRYLGYEPRDVHGGAYTIDDDSRVMHSIYGPGHAYAVSPLPVEPSSVTRAVQALHSLAMHLGFEGEGDHHGLHSVVSWERAED</sequence>
<evidence type="ECO:0008006" key="5">
    <source>
        <dbReference type="Google" id="ProtNLM"/>
    </source>
</evidence>
<feature type="signal peptide" evidence="2">
    <location>
        <begin position="1"/>
        <end position="30"/>
    </location>
</feature>
<gene>
    <name evidence="3" type="ORF">EA187_19470</name>
</gene>
<feature type="chain" id="PRO_5045148690" description="DUF3160 domain-containing protein" evidence="2">
    <location>
        <begin position="31"/>
        <end position="1023"/>
    </location>
</feature>
<organism evidence="3 4">
    <name type="scientific">Lujinxingia sediminis</name>
    <dbReference type="NCBI Taxonomy" id="2480984"/>
    <lineage>
        <taxon>Bacteria</taxon>
        <taxon>Deltaproteobacteria</taxon>
        <taxon>Bradymonadales</taxon>
        <taxon>Lujinxingiaceae</taxon>
        <taxon>Lujinxingia</taxon>
    </lineage>
</organism>
<evidence type="ECO:0000313" key="4">
    <source>
        <dbReference type="Proteomes" id="UP000282926"/>
    </source>
</evidence>